<dbReference type="PANTHER" id="PTHR45966">
    <property type="entry name" value="GDSL-LIKE LIPASE/ACYLHYDROLASE"/>
    <property type="match status" value="1"/>
</dbReference>
<dbReference type="PANTHER" id="PTHR45966:SF1">
    <property type="entry name" value="GDSL ESTERASE_LIPASE 1-RELATED"/>
    <property type="match status" value="1"/>
</dbReference>
<dbReference type="InterPro" id="IPR036514">
    <property type="entry name" value="SGNH_hydro_sf"/>
</dbReference>
<dbReference type="AlphaFoldDB" id="A0AAW0L2M7"/>
<dbReference type="Proteomes" id="UP000237347">
    <property type="component" value="Unassembled WGS sequence"/>
</dbReference>
<proteinExistence type="inferred from homology"/>
<sequence length="351" mass="39570">MSLRLYFCFLVLYASISFPTKCFGNICLPKDHVAFFIFGDSIVDVGNNNYITTYLQANFFPYGETFFKYPLGELPMAVSFQISLRANLPLIPPYLYPGSNRYSDGANFASTGAGVLAETRRGLVIDLNTQLHYFKNMETLLKHKRGEEESKTLLVKAVYLICIGSNDYFVPFTTNSSVLKSLQKNTNSIGYIYTLIYQEIYKKGGRKYVFLGLPPAGCAPSIKALIPGNTGAGMEELTALAKLHNRALSKSVKIWYVTLSLAFIAHNVFYYCCTQYFSFTEGKISCCGSGPYRGIPSCGERSNEYELWEKVTFCFLTLFCSSYRKGLPTICRVNLEWNSQYHRSLQSQSIV</sequence>
<accession>A0AAW0L2M7</accession>
<dbReference type="Gene3D" id="3.40.50.1110">
    <property type="entry name" value="SGNH hydrolase"/>
    <property type="match status" value="1"/>
</dbReference>
<dbReference type="GO" id="GO:0016298">
    <property type="term" value="F:lipase activity"/>
    <property type="evidence" value="ECO:0007669"/>
    <property type="project" value="TreeGrafter"/>
</dbReference>
<reference evidence="4 5" key="1">
    <citation type="journal article" date="2018" name="Sci. Data">
        <title>The draft genome sequence of cork oak.</title>
        <authorList>
            <person name="Ramos A.M."/>
            <person name="Usie A."/>
            <person name="Barbosa P."/>
            <person name="Barros P.M."/>
            <person name="Capote T."/>
            <person name="Chaves I."/>
            <person name="Simoes F."/>
            <person name="Abreu I."/>
            <person name="Carrasquinho I."/>
            <person name="Faro C."/>
            <person name="Guimaraes J.B."/>
            <person name="Mendonca D."/>
            <person name="Nobrega F."/>
            <person name="Rodrigues L."/>
            <person name="Saibo N.J.M."/>
            <person name="Varela M.C."/>
            <person name="Egas C."/>
            <person name="Matos J."/>
            <person name="Miguel C.M."/>
            <person name="Oliveira M.M."/>
            <person name="Ricardo C.P."/>
            <person name="Goncalves S."/>
        </authorList>
    </citation>
    <scope>NUCLEOTIDE SEQUENCE [LARGE SCALE GENOMIC DNA]</scope>
    <source>
        <strain evidence="5">cv. HL8</strain>
    </source>
</reference>
<protein>
    <submittedName>
        <fullName evidence="4">Gdsl esterase/lipase 5</fullName>
    </submittedName>
</protein>
<comment type="similarity">
    <text evidence="1">Belongs to the 'GDSL' lipolytic enzyme family.</text>
</comment>
<organism evidence="4 5">
    <name type="scientific">Quercus suber</name>
    <name type="common">Cork oak</name>
    <dbReference type="NCBI Taxonomy" id="58331"/>
    <lineage>
        <taxon>Eukaryota</taxon>
        <taxon>Viridiplantae</taxon>
        <taxon>Streptophyta</taxon>
        <taxon>Embryophyta</taxon>
        <taxon>Tracheophyta</taxon>
        <taxon>Spermatophyta</taxon>
        <taxon>Magnoliopsida</taxon>
        <taxon>eudicotyledons</taxon>
        <taxon>Gunneridae</taxon>
        <taxon>Pentapetalae</taxon>
        <taxon>rosids</taxon>
        <taxon>fabids</taxon>
        <taxon>Fagales</taxon>
        <taxon>Fagaceae</taxon>
        <taxon>Quercus</taxon>
    </lineage>
</organism>
<feature type="signal peptide" evidence="3">
    <location>
        <begin position="1"/>
        <end position="24"/>
    </location>
</feature>
<evidence type="ECO:0000313" key="4">
    <source>
        <dbReference type="EMBL" id="KAK7845958.1"/>
    </source>
</evidence>
<keyword evidence="2 3" id="KW-0732">Signal</keyword>
<dbReference type="InterPro" id="IPR001087">
    <property type="entry name" value="GDSL"/>
</dbReference>
<gene>
    <name evidence="4" type="primary">GLIP5_1</name>
    <name evidence="4" type="ORF">CFP56_008591</name>
</gene>
<comment type="caution">
    <text evidence="4">The sequence shown here is derived from an EMBL/GenBank/DDBJ whole genome shotgun (WGS) entry which is preliminary data.</text>
</comment>
<dbReference type="InterPro" id="IPR044552">
    <property type="entry name" value="GLIP1-5/GLL25"/>
</dbReference>
<dbReference type="Pfam" id="PF00657">
    <property type="entry name" value="Lipase_GDSL"/>
    <property type="match status" value="1"/>
</dbReference>
<name>A0AAW0L2M7_QUESU</name>
<keyword evidence="5" id="KW-1185">Reference proteome</keyword>
<evidence type="ECO:0000256" key="3">
    <source>
        <dbReference type="SAM" id="SignalP"/>
    </source>
</evidence>
<evidence type="ECO:0000256" key="2">
    <source>
        <dbReference type="ARBA" id="ARBA00022729"/>
    </source>
</evidence>
<evidence type="ECO:0000256" key="1">
    <source>
        <dbReference type="ARBA" id="ARBA00008668"/>
    </source>
</evidence>
<evidence type="ECO:0000313" key="5">
    <source>
        <dbReference type="Proteomes" id="UP000237347"/>
    </source>
</evidence>
<feature type="chain" id="PRO_5043866749" evidence="3">
    <location>
        <begin position="25"/>
        <end position="351"/>
    </location>
</feature>
<dbReference type="EMBL" id="PKMF04000162">
    <property type="protein sequence ID" value="KAK7845958.1"/>
    <property type="molecule type" value="Genomic_DNA"/>
</dbReference>